<sequence length="305" mass="33018">MSRNLLLTPGPTKLLPAASAALGSPIIHHRTPQFQENIKEAVQGLQYVFQTKNDIYLLTSSGTGAMEACVANLLSVGDKALTVEGGKFGERWTELCQVYGAQATVIKVPWGKAVTAEQIKEVLDKDKDIKVVFTTLTETSTGVTTDIKSIAEVVSKTDAILVVDGISGVGVTEIKTDEWNVDVVVSASHKGFMLPPGLAFISVNEKAFKLVEESKSPRYYFDLRKSKKTFAATDTPYTPAIGIIVGLCESVKYFREKGLDDLFEYYGHLAKGTRSAAKALGLTLFPDESCISNCLTAINIPESID</sequence>
<feature type="domain" description="Aminotransferase class V" evidence="4">
    <location>
        <begin position="26"/>
        <end position="282"/>
    </location>
</feature>
<dbReference type="InterPro" id="IPR000192">
    <property type="entry name" value="Aminotrans_V_dom"/>
</dbReference>
<dbReference type="PROSITE" id="PS00595">
    <property type="entry name" value="AA_TRANSFER_CLASS_5"/>
    <property type="match status" value="1"/>
</dbReference>
<organism evidence="5">
    <name type="scientific">hydrothermal vent metagenome</name>
    <dbReference type="NCBI Taxonomy" id="652676"/>
    <lineage>
        <taxon>unclassified sequences</taxon>
        <taxon>metagenomes</taxon>
        <taxon>ecological metagenomes</taxon>
    </lineage>
</organism>
<dbReference type="SUPFAM" id="SSF53383">
    <property type="entry name" value="PLP-dependent transferases"/>
    <property type="match status" value="1"/>
</dbReference>
<evidence type="ECO:0000259" key="4">
    <source>
        <dbReference type="Pfam" id="PF00266"/>
    </source>
</evidence>
<protein>
    <submittedName>
        <fullName evidence="5">Serine--glyoxylate aminotransferase</fullName>
        <ecNumber evidence="5">2.6.1.45</ecNumber>
    </submittedName>
</protein>
<dbReference type="PANTHER" id="PTHR21152:SF40">
    <property type="entry name" value="ALANINE--GLYOXYLATE AMINOTRANSFERASE"/>
    <property type="match status" value="1"/>
</dbReference>
<evidence type="ECO:0000313" key="5">
    <source>
        <dbReference type="EMBL" id="VAW14022.1"/>
    </source>
</evidence>
<dbReference type="GO" id="GO:0005777">
    <property type="term" value="C:peroxisome"/>
    <property type="evidence" value="ECO:0007669"/>
    <property type="project" value="TreeGrafter"/>
</dbReference>
<dbReference type="InterPro" id="IPR015424">
    <property type="entry name" value="PyrdxlP-dep_Trfase"/>
</dbReference>
<evidence type="ECO:0000256" key="2">
    <source>
        <dbReference type="ARBA" id="ARBA00009236"/>
    </source>
</evidence>
<dbReference type="InterPro" id="IPR020578">
    <property type="entry name" value="Aminotrans_V_PyrdxlP_BS"/>
</dbReference>
<keyword evidence="5" id="KW-0808">Transferase</keyword>
<evidence type="ECO:0000256" key="1">
    <source>
        <dbReference type="ARBA" id="ARBA00001933"/>
    </source>
</evidence>
<dbReference type="InterPro" id="IPR015422">
    <property type="entry name" value="PyrdxlP-dep_Trfase_small"/>
</dbReference>
<dbReference type="Gene3D" id="3.90.1150.10">
    <property type="entry name" value="Aspartate Aminotransferase, domain 1"/>
    <property type="match status" value="1"/>
</dbReference>
<keyword evidence="3" id="KW-0663">Pyridoxal phosphate</keyword>
<dbReference type="Gene3D" id="3.40.640.10">
    <property type="entry name" value="Type I PLP-dependent aspartate aminotransferase-like (Major domain)"/>
    <property type="match status" value="1"/>
</dbReference>
<dbReference type="EC" id="2.6.1.45" evidence="5"/>
<name>A0A3B0THR1_9ZZZZ</name>
<dbReference type="GO" id="GO:0050281">
    <property type="term" value="F:L-serine-glyoxylate transaminase activity"/>
    <property type="evidence" value="ECO:0007669"/>
    <property type="project" value="UniProtKB-EC"/>
</dbReference>
<gene>
    <name evidence="5" type="ORF">MNBD_BACTEROID05-1282</name>
</gene>
<keyword evidence="5" id="KW-0032">Aminotransferase</keyword>
<reference evidence="5" key="1">
    <citation type="submission" date="2018-06" db="EMBL/GenBank/DDBJ databases">
        <authorList>
            <person name="Zhirakovskaya E."/>
        </authorList>
    </citation>
    <scope>NUCLEOTIDE SEQUENCE</scope>
</reference>
<feature type="non-terminal residue" evidence="5">
    <location>
        <position position="305"/>
    </location>
</feature>
<dbReference type="EMBL" id="UOEN01000199">
    <property type="protein sequence ID" value="VAW14022.1"/>
    <property type="molecule type" value="Genomic_DNA"/>
</dbReference>
<dbReference type="InterPro" id="IPR015421">
    <property type="entry name" value="PyrdxlP-dep_Trfase_major"/>
</dbReference>
<accession>A0A3B0THR1</accession>
<dbReference type="AlphaFoldDB" id="A0A3B0THR1"/>
<dbReference type="GO" id="GO:0004760">
    <property type="term" value="F:L-serine-pyruvate transaminase activity"/>
    <property type="evidence" value="ECO:0007669"/>
    <property type="project" value="TreeGrafter"/>
</dbReference>
<dbReference type="PANTHER" id="PTHR21152">
    <property type="entry name" value="AMINOTRANSFERASE CLASS V"/>
    <property type="match status" value="1"/>
</dbReference>
<comment type="similarity">
    <text evidence="2">Belongs to the class-V pyridoxal-phosphate-dependent aminotransferase family.</text>
</comment>
<dbReference type="FunFam" id="3.40.640.10:FF:000054">
    <property type="entry name" value="Serine--glyoxylate aminotransferase"/>
    <property type="match status" value="1"/>
</dbReference>
<dbReference type="GO" id="GO:0008453">
    <property type="term" value="F:alanine-glyoxylate transaminase activity"/>
    <property type="evidence" value="ECO:0007669"/>
    <property type="project" value="TreeGrafter"/>
</dbReference>
<dbReference type="GO" id="GO:0019265">
    <property type="term" value="P:glycine biosynthetic process, by transamination of glyoxylate"/>
    <property type="evidence" value="ECO:0007669"/>
    <property type="project" value="TreeGrafter"/>
</dbReference>
<evidence type="ECO:0000256" key="3">
    <source>
        <dbReference type="ARBA" id="ARBA00022898"/>
    </source>
</evidence>
<dbReference type="Pfam" id="PF00266">
    <property type="entry name" value="Aminotran_5"/>
    <property type="match status" value="1"/>
</dbReference>
<proteinExistence type="inferred from homology"/>
<comment type="cofactor">
    <cofactor evidence="1">
        <name>pyridoxal 5'-phosphate</name>
        <dbReference type="ChEBI" id="CHEBI:597326"/>
    </cofactor>
</comment>